<dbReference type="EMBL" id="MVBK01000027">
    <property type="protein sequence ID" value="OOG26494.1"/>
    <property type="molecule type" value="Genomic_DNA"/>
</dbReference>
<protein>
    <recommendedName>
        <fullName evidence="3">DUF72 domain-containing protein</fullName>
    </recommendedName>
</protein>
<name>A0A1V3NNA4_9GAMM</name>
<dbReference type="Pfam" id="PF01904">
    <property type="entry name" value="DUF72"/>
    <property type="match status" value="1"/>
</dbReference>
<dbReference type="RefSeq" id="WP_077278011.1">
    <property type="nucleotide sequence ID" value="NZ_MVBK01000027.1"/>
</dbReference>
<gene>
    <name evidence="1" type="ORF">B1C78_04845</name>
</gene>
<proteinExistence type="predicted"/>
<sequence length="205" mass="22098">MTDKPIRTLTFGAVGWNNPQVANALYPEDAPRAWWLPCYASHFDTVLVPEADWQAAAPEEVARWREELPSQFWFYLLAEHAPDEAHLAQLAAVGKALGERLGGVVLAGVAADALPAAAQRLDGVALFSTRADAGGQRLWTGPGSPCPCGHAGLVDLETSPSPRALREILEAFLACQQEPWSVLFMRAPVSTFDDARVIGKLLGVT</sequence>
<evidence type="ECO:0008006" key="3">
    <source>
        <dbReference type="Google" id="ProtNLM"/>
    </source>
</evidence>
<dbReference type="InterPro" id="IPR036520">
    <property type="entry name" value="UPF0759_sf"/>
</dbReference>
<dbReference type="OrthoDB" id="9780310at2"/>
<keyword evidence="2" id="KW-1185">Reference proteome</keyword>
<dbReference type="AlphaFoldDB" id="A0A1V3NNA4"/>
<dbReference type="InterPro" id="IPR002763">
    <property type="entry name" value="DUF72"/>
</dbReference>
<dbReference type="Gene3D" id="3.20.20.410">
    <property type="entry name" value="Protein of unknown function UPF0759"/>
    <property type="match status" value="1"/>
</dbReference>
<organism evidence="1 2">
    <name type="scientific">Thioalkalivibrio denitrificans</name>
    <dbReference type="NCBI Taxonomy" id="108003"/>
    <lineage>
        <taxon>Bacteria</taxon>
        <taxon>Pseudomonadati</taxon>
        <taxon>Pseudomonadota</taxon>
        <taxon>Gammaproteobacteria</taxon>
        <taxon>Chromatiales</taxon>
        <taxon>Ectothiorhodospiraceae</taxon>
        <taxon>Thioalkalivibrio</taxon>
    </lineage>
</organism>
<dbReference type="STRING" id="108003.B1C78_04845"/>
<accession>A0A1V3NNA4</accession>
<dbReference type="Proteomes" id="UP000189462">
    <property type="component" value="Unassembled WGS sequence"/>
</dbReference>
<evidence type="ECO:0000313" key="1">
    <source>
        <dbReference type="EMBL" id="OOG26494.1"/>
    </source>
</evidence>
<reference evidence="1 2" key="1">
    <citation type="submission" date="2017-02" db="EMBL/GenBank/DDBJ databases">
        <title>Genomic diversity within the haloalkaliphilic genus Thioalkalivibrio.</title>
        <authorList>
            <person name="Ahn A.-C."/>
            <person name="Meier-Kolthoff J."/>
            <person name="Overmars L."/>
            <person name="Richter M."/>
            <person name="Woyke T."/>
            <person name="Sorokin D.Y."/>
            <person name="Muyzer G."/>
        </authorList>
    </citation>
    <scope>NUCLEOTIDE SEQUENCE [LARGE SCALE GENOMIC DNA]</scope>
    <source>
        <strain evidence="1 2">ALJD</strain>
    </source>
</reference>
<dbReference type="SUPFAM" id="SSF117396">
    <property type="entry name" value="TM1631-like"/>
    <property type="match status" value="1"/>
</dbReference>
<evidence type="ECO:0000313" key="2">
    <source>
        <dbReference type="Proteomes" id="UP000189462"/>
    </source>
</evidence>
<comment type="caution">
    <text evidence="1">The sequence shown here is derived from an EMBL/GenBank/DDBJ whole genome shotgun (WGS) entry which is preliminary data.</text>
</comment>